<feature type="region of interest" description="Disordered" evidence="1">
    <location>
        <begin position="1"/>
        <end position="27"/>
    </location>
</feature>
<evidence type="ECO:0000313" key="2">
    <source>
        <dbReference type="EMBL" id="KAJ8393653.1"/>
    </source>
</evidence>
<dbReference type="EMBL" id="JAINUG010000135">
    <property type="protein sequence ID" value="KAJ8393653.1"/>
    <property type="molecule type" value="Genomic_DNA"/>
</dbReference>
<evidence type="ECO:0000256" key="1">
    <source>
        <dbReference type="SAM" id="MobiDB-lite"/>
    </source>
</evidence>
<organism evidence="2 3">
    <name type="scientific">Aldrovandia affinis</name>
    <dbReference type="NCBI Taxonomy" id="143900"/>
    <lineage>
        <taxon>Eukaryota</taxon>
        <taxon>Metazoa</taxon>
        <taxon>Chordata</taxon>
        <taxon>Craniata</taxon>
        <taxon>Vertebrata</taxon>
        <taxon>Euteleostomi</taxon>
        <taxon>Actinopterygii</taxon>
        <taxon>Neopterygii</taxon>
        <taxon>Teleostei</taxon>
        <taxon>Notacanthiformes</taxon>
        <taxon>Halosauridae</taxon>
        <taxon>Aldrovandia</taxon>
    </lineage>
</organism>
<protein>
    <submittedName>
        <fullName evidence="2">Uncharacterized protein</fullName>
    </submittedName>
</protein>
<gene>
    <name evidence="2" type="ORF">AAFF_G00058720</name>
</gene>
<dbReference type="Proteomes" id="UP001221898">
    <property type="component" value="Unassembled WGS sequence"/>
</dbReference>
<sequence>MLTPASTAPPEWGAGPGLFAQDAQPCSSPPRLLPANETLLDVCAEALCGYHNYITLLSAREDGRSAAKAQAAAPEPGHGRLNAADPLGPAARWRDPPGLSTGVTRATTAPPGNTLLAPFHLVLLRLSFRRDGGERGPNTDGTRTERPTAGLTFRLRDVAPRHAE</sequence>
<proteinExistence type="predicted"/>
<comment type="caution">
    <text evidence="2">The sequence shown here is derived from an EMBL/GenBank/DDBJ whole genome shotgun (WGS) entry which is preliminary data.</text>
</comment>
<evidence type="ECO:0000313" key="3">
    <source>
        <dbReference type="Proteomes" id="UP001221898"/>
    </source>
</evidence>
<reference evidence="2" key="1">
    <citation type="journal article" date="2023" name="Science">
        <title>Genome structures resolve the early diversification of teleost fishes.</title>
        <authorList>
            <person name="Parey E."/>
            <person name="Louis A."/>
            <person name="Montfort J."/>
            <person name="Bouchez O."/>
            <person name="Roques C."/>
            <person name="Iampietro C."/>
            <person name="Lluch J."/>
            <person name="Castinel A."/>
            <person name="Donnadieu C."/>
            <person name="Desvignes T."/>
            <person name="Floi Bucao C."/>
            <person name="Jouanno E."/>
            <person name="Wen M."/>
            <person name="Mejri S."/>
            <person name="Dirks R."/>
            <person name="Jansen H."/>
            <person name="Henkel C."/>
            <person name="Chen W.J."/>
            <person name="Zahm M."/>
            <person name="Cabau C."/>
            <person name="Klopp C."/>
            <person name="Thompson A.W."/>
            <person name="Robinson-Rechavi M."/>
            <person name="Braasch I."/>
            <person name="Lecointre G."/>
            <person name="Bobe J."/>
            <person name="Postlethwait J.H."/>
            <person name="Berthelot C."/>
            <person name="Roest Crollius H."/>
            <person name="Guiguen Y."/>
        </authorList>
    </citation>
    <scope>NUCLEOTIDE SEQUENCE</scope>
    <source>
        <strain evidence="2">NC1722</strain>
    </source>
</reference>
<name>A0AAD7S0E3_9TELE</name>
<feature type="region of interest" description="Disordered" evidence="1">
    <location>
        <begin position="65"/>
        <end position="95"/>
    </location>
</feature>
<feature type="region of interest" description="Disordered" evidence="1">
    <location>
        <begin position="130"/>
        <end position="150"/>
    </location>
</feature>
<keyword evidence="3" id="KW-1185">Reference proteome</keyword>
<dbReference type="AlphaFoldDB" id="A0AAD7S0E3"/>
<accession>A0AAD7S0E3</accession>